<feature type="region of interest" description="Disordered" evidence="1">
    <location>
        <begin position="1"/>
        <end position="33"/>
    </location>
</feature>
<dbReference type="InterPro" id="IPR029370">
    <property type="entry name" value="TMEM117"/>
</dbReference>
<sequence>MEHESNITGSVFEEESDDFRVNEAGVERDVQKSHQYRVNDKNNAEANTIEATAFTRVVEGDKYDLNKNASMDDKDGRGDPSEDNACKTKTWPLLSSSKNNTHDDSFEIATKDDVDAGSVFSLFMEKDFRYHFQHPYFRLFTAYFVTFCNFLIYAEDPVAHSRSECNIPVIGNCFSFVFKKYFPNAWNLLKVILWVAGTL</sequence>
<dbReference type="Pfam" id="PF15113">
    <property type="entry name" value="TMEM117"/>
    <property type="match status" value="1"/>
</dbReference>
<dbReference type="EMBL" id="HACG01024419">
    <property type="protein sequence ID" value="CEK71284.1"/>
    <property type="molecule type" value="Transcribed_RNA"/>
</dbReference>
<organism evidence="2">
    <name type="scientific">Arion vulgaris</name>
    <dbReference type="NCBI Taxonomy" id="1028688"/>
    <lineage>
        <taxon>Eukaryota</taxon>
        <taxon>Metazoa</taxon>
        <taxon>Spiralia</taxon>
        <taxon>Lophotrochozoa</taxon>
        <taxon>Mollusca</taxon>
        <taxon>Gastropoda</taxon>
        <taxon>Heterobranchia</taxon>
        <taxon>Euthyneura</taxon>
        <taxon>Panpulmonata</taxon>
        <taxon>Eupulmonata</taxon>
        <taxon>Stylommatophora</taxon>
        <taxon>Helicina</taxon>
        <taxon>Arionoidea</taxon>
        <taxon>Arionidae</taxon>
        <taxon>Arion</taxon>
    </lineage>
</organism>
<evidence type="ECO:0000256" key="1">
    <source>
        <dbReference type="SAM" id="MobiDB-lite"/>
    </source>
</evidence>
<reference evidence="2" key="1">
    <citation type="submission" date="2014-12" db="EMBL/GenBank/DDBJ databases">
        <title>Insight into the proteome of Arion vulgaris.</title>
        <authorList>
            <person name="Aradska J."/>
            <person name="Bulat T."/>
            <person name="Smidak R."/>
            <person name="Sarate P."/>
            <person name="Gangsoo J."/>
            <person name="Sialana F."/>
            <person name="Bilban M."/>
            <person name="Lubec G."/>
        </authorList>
    </citation>
    <scope>NUCLEOTIDE SEQUENCE</scope>
    <source>
        <tissue evidence="2">Skin</tissue>
    </source>
</reference>
<protein>
    <submittedName>
        <fullName evidence="2">Uncharacterized protein</fullName>
    </submittedName>
</protein>
<dbReference type="AlphaFoldDB" id="A0A0B6ZRJ5"/>
<accession>A0A0B6ZRJ5</accession>
<feature type="non-terminal residue" evidence="2">
    <location>
        <position position="199"/>
    </location>
</feature>
<evidence type="ECO:0000313" key="2">
    <source>
        <dbReference type="EMBL" id="CEK71284.1"/>
    </source>
</evidence>
<name>A0A0B6ZRJ5_9EUPU</name>
<proteinExistence type="predicted"/>
<gene>
    <name evidence="2" type="primary">ORF77662</name>
</gene>
<dbReference type="PANTHER" id="PTHR31226:SF1">
    <property type="entry name" value="TRANSMEMBRANE PROTEIN 117"/>
    <property type="match status" value="1"/>
</dbReference>
<dbReference type="PANTHER" id="PTHR31226">
    <property type="entry name" value="TRANSMEMBRANE PROTEIN 117"/>
    <property type="match status" value="1"/>
</dbReference>
<dbReference type="GO" id="GO:0070059">
    <property type="term" value="P:intrinsic apoptotic signaling pathway in response to endoplasmic reticulum stress"/>
    <property type="evidence" value="ECO:0007669"/>
    <property type="project" value="TreeGrafter"/>
</dbReference>
<feature type="compositionally biased region" description="Basic and acidic residues" evidence="1">
    <location>
        <begin position="18"/>
        <end position="33"/>
    </location>
</feature>